<evidence type="ECO:0000256" key="2">
    <source>
        <dbReference type="SAM" id="Phobius"/>
    </source>
</evidence>
<keyword evidence="2" id="KW-0812">Transmembrane</keyword>
<keyword evidence="2" id="KW-1133">Transmembrane helix</keyword>
<dbReference type="KEGG" id="mmc:Mmcs_4120"/>
<keyword evidence="2" id="KW-0472">Membrane</keyword>
<name>A0A5Q5BP35_MYCSS</name>
<sequence>MTVDPGQPEPPPQEWSGPAPKEAKPRVLQDGRDMFWSLAPLVVACVVLAGLLGMCSFQGRGPTEGPAPAHDAASALQADADALKIPIRLPALPDGWRSNSGGRSGIEGGAADPGTGAPTRAVVSRVGYLAPSGKYLSLTQSNADEDKLVESISPGLVPAGAQDVDGVSWVVYQGGDGVEPVWTTRLPGDVQIAITGAGSTDEFRTLAAATQKQQPLTPR</sequence>
<feature type="region of interest" description="Disordered" evidence="1">
    <location>
        <begin position="1"/>
        <end position="25"/>
    </location>
</feature>
<evidence type="ECO:0000256" key="1">
    <source>
        <dbReference type="SAM" id="MobiDB-lite"/>
    </source>
</evidence>
<feature type="transmembrane region" description="Helical" evidence="2">
    <location>
        <begin position="34"/>
        <end position="54"/>
    </location>
</feature>
<protein>
    <recommendedName>
        <fullName evidence="4">DUF4245 domain-containing protein</fullName>
    </recommendedName>
</protein>
<dbReference type="Pfam" id="PF14030">
    <property type="entry name" value="DUF4245"/>
    <property type="match status" value="1"/>
</dbReference>
<dbReference type="AlphaFoldDB" id="A0A5Q5BP35"/>
<dbReference type="EMBL" id="CP000384">
    <property type="protein sequence ID" value="ABG10225.1"/>
    <property type="molecule type" value="Genomic_DNA"/>
</dbReference>
<organism evidence="3">
    <name type="scientific">Mycobacterium sp. (strain MCS)</name>
    <dbReference type="NCBI Taxonomy" id="164756"/>
    <lineage>
        <taxon>Bacteria</taxon>
        <taxon>Bacillati</taxon>
        <taxon>Actinomycetota</taxon>
        <taxon>Actinomycetes</taxon>
        <taxon>Mycobacteriales</taxon>
        <taxon>Mycobacteriaceae</taxon>
        <taxon>Mycobacterium</taxon>
    </lineage>
</organism>
<dbReference type="InterPro" id="IPR025339">
    <property type="entry name" value="DUF4245"/>
</dbReference>
<evidence type="ECO:0008006" key="4">
    <source>
        <dbReference type="Google" id="ProtNLM"/>
    </source>
</evidence>
<proteinExistence type="predicted"/>
<reference evidence="3" key="1">
    <citation type="submission" date="2006-06" db="EMBL/GenBank/DDBJ databases">
        <title>Complete sequence of chromosome of Mycobacterium sp. MCS.</title>
        <authorList>
            <consortium name="US DOE Joint Genome Institute"/>
            <person name="Copeland A."/>
            <person name="Lucas S."/>
            <person name="Lapidus A."/>
            <person name="Barry K."/>
            <person name="Detter J.C."/>
            <person name="Glavina del Rio T."/>
            <person name="Hammon N."/>
            <person name="Israni S."/>
            <person name="Dalin E."/>
            <person name="Tice H."/>
            <person name="Pitluck S."/>
            <person name="Martinez M."/>
            <person name="Schmutz J."/>
            <person name="Larimer F."/>
            <person name="Land M."/>
            <person name="Hauser L."/>
            <person name="Kyrpides N."/>
            <person name="Kim E."/>
            <person name="Miller C.D."/>
            <person name="Hughes J.E."/>
            <person name="Anderson A.J."/>
            <person name="Sims R.C."/>
            <person name="Richardson P."/>
        </authorList>
    </citation>
    <scope>NUCLEOTIDE SEQUENCE [LARGE SCALE GENOMIC DNA]</scope>
    <source>
        <strain evidence="3">MCS</strain>
    </source>
</reference>
<evidence type="ECO:0000313" key="3">
    <source>
        <dbReference type="EMBL" id="ABG10225.1"/>
    </source>
</evidence>
<gene>
    <name evidence="3" type="ordered locus">Mmcs_4120</name>
</gene>
<accession>A0A5Q5BP35</accession>
<feature type="region of interest" description="Disordered" evidence="1">
    <location>
        <begin position="94"/>
        <end position="117"/>
    </location>
</feature>